<sequence length="1376" mass="153192">MTAPKVEKLAYLEYTLGGYSASWSTREKDARCAIKVPSPEAVLASLQNRAPSSEVPSLYVHMGSAIYRRRVDILEAVKAAGYEPIVLGFAFDATVILAQAGIKCKTGESILVVSSAGGFDQKGFVYILRKTEKEYEVVPTSMSSIPDLLATNPTIKYAIYDAEVTNMDQDVKLLRKVFKKNFRFLTLVERPLSSYLWDLVDLGKVKGYSVKETCGISFKFMWNDKQTFHSMMSTVKPTKETVKIDIGSAGRLMITGAFPNGDFDLMKTYVFRHPSNRIVDVAITFDEDHFPEFKLTVAERTSITNDAVFFELYYRKTTNTFTGTYFAPDRMPPLIENAISPATVFKNMTTTPAVTPSIGIFVNGGPLPLNLHRKVIESLPNPDLEVCFLYPQFYLSLYLRESGIKCDVGEYIVFALCKNVNDFDFAVLQKTKDGFKGIGTGYTFQHGFEYSRVVVAVEHGLSNCCRKNLTLWFHEKEFIVASWDKVLVGSEVDCARDFLTGQHYNGYMMEPYLGMKFTFQAGGESISINKTFDWVFDGHVETLPIGSGNGIAEVKVALFGFEGEEVVTSVAYPAAKGNRNAVLTLSVDRHLVPTAEIEIKEVPGPTNIVADNISEDVVKFFANQSNDNPIVIVISTNDENLTFLQFSSHAAIYWPHSFPDRAAMYAQIAELTKERNIIGVVEPYPDSLPFPQRRQRHALLKRANLSNVKLMNANCSVFSSHLARVDANLHVAVGETVILLNSDIAVLKRHADGYQVLDVSRNDLLQICKEHGTNFIIVYTEKDNVDSVVVEKVKERLAPRTVVISELSADASHLPSYYHSLFDAKTSNDYKVSDYMNLKVVVKHGLEKHIFKTGFMSPPHDHKTELFLGEAMSVEVAAMSAQDFLSLKPELVKTFTMKSKKRRLVALTLRIIDPYNVDASLDVLEHGSAPRIVLIHRQAEGYSRTVLTENSPKANNEVFSTVMAAIQSYKSPTGCSIVVDVAMATLDERTKLHAFTKQLGYTAALGMHTICLDINKLLFSYEGFECNTGESVFLMDMTQQSQSRSYVIRHDHTGYHLLRASKDIEKLRSAFPLVRRAFVAKPSEVPTPTVGGDIGVTVLGPFAPANTTLYRFLASALAGDTSFDRPHVANFTGIVFTARWGKKSENVEVGFASVPFSDTVVFHVGMAETLKINMTSLCSSKSELVKQFNFRSPANRVIVLELAVDRNLQPSATLIRADRVPTLGLKFTTDNRVLIRAGADYTGDESIPAYLSFTDDFKVGTEAQELMKTSPNLVVYDLVRLLANDFDPCLGADPSWQFAAWRDFDVGVMVELGEKLASVVALFAIVVRSLLRYIKQNSNNAVEEVGIQLPKGSIISEDFRSDISDRLGVNLIIYYY</sequence>
<reference evidence="1" key="1">
    <citation type="journal article" date="2013" name="Genetics">
        <title>The draft genome and transcriptome of Panagrellus redivivus are shaped by the harsh demands of a free-living lifestyle.</title>
        <authorList>
            <person name="Srinivasan J."/>
            <person name="Dillman A.R."/>
            <person name="Macchietto M.G."/>
            <person name="Heikkinen L."/>
            <person name="Lakso M."/>
            <person name="Fracchia K.M."/>
            <person name="Antoshechkin I."/>
            <person name="Mortazavi A."/>
            <person name="Wong G."/>
            <person name="Sternberg P.W."/>
        </authorList>
    </citation>
    <scope>NUCLEOTIDE SEQUENCE [LARGE SCALE GENOMIC DNA]</scope>
    <source>
        <strain evidence="1">MT8872</strain>
    </source>
</reference>
<evidence type="ECO:0000313" key="1">
    <source>
        <dbReference type="Proteomes" id="UP000492821"/>
    </source>
</evidence>
<protein>
    <submittedName>
        <fullName evidence="2">FIST domain-containing protein</fullName>
    </submittedName>
</protein>
<proteinExistence type="predicted"/>
<organism evidence="1 2">
    <name type="scientific">Panagrellus redivivus</name>
    <name type="common">Microworm</name>
    <dbReference type="NCBI Taxonomy" id="6233"/>
    <lineage>
        <taxon>Eukaryota</taxon>
        <taxon>Metazoa</taxon>
        <taxon>Ecdysozoa</taxon>
        <taxon>Nematoda</taxon>
        <taxon>Chromadorea</taxon>
        <taxon>Rhabditida</taxon>
        <taxon>Tylenchina</taxon>
        <taxon>Panagrolaimomorpha</taxon>
        <taxon>Panagrolaimoidea</taxon>
        <taxon>Panagrolaimidae</taxon>
        <taxon>Panagrellus</taxon>
    </lineage>
</organism>
<name>A0A7E4V9S0_PANRE</name>
<evidence type="ECO:0000313" key="2">
    <source>
        <dbReference type="WBParaSite" id="Pan_g17926.t1"/>
    </source>
</evidence>
<keyword evidence="1" id="KW-1185">Reference proteome</keyword>
<dbReference type="Gene3D" id="3.30.420.40">
    <property type="match status" value="1"/>
</dbReference>
<dbReference type="WBParaSite" id="Pan_g17926.t1">
    <property type="protein sequence ID" value="Pan_g17926.t1"/>
    <property type="gene ID" value="Pan_g17926"/>
</dbReference>
<accession>A0A7E4V9S0</accession>
<dbReference type="Proteomes" id="UP000492821">
    <property type="component" value="Unassembled WGS sequence"/>
</dbReference>
<reference evidence="2" key="2">
    <citation type="submission" date="2020-10" db="UniProtKB">
        <authorList>
            <consortium name="WormBaseParasite"/>
        </authorList>
    </citation>
    <scope>IDENTIFICATION</scope>
</reference>